<dbReference type="InterPro" id="IPR027640">
    <property type="entry name" value="Kinesin-like_fam"/>
</dbReference>
<dbReference type="InterPro" id="IPR036961">
    <property type="entry name" value="Kinesin_motor_dom_sf"/>
</dbReference>
<evidence type="ECO:0000259" key="9">
    <source>
        <dbReference type="PROSITE" id="PS50067"/>
    </source>
</evidence>
<evidence type="ECO:0000256" key="4">
    <source>
        <dbReference type="ARBA" id="ARBA00023175"/>
    </source>
</evidence>
<keyword evidence="11" id="KW-1185">Reference proteome</keyword>
<feature type="coiled-coil region" evidence="7">
    <location>
        <begin position="724"/>
        <end position="754"/>
    </location>
</feature>
<dbReference type="GO" id="GO:0005874">
    <property type="term" value="C:microtubule"/>
    <property type="evidence" value="ECO:0007669"/>
    <property type="project" value="UniProtKB-KW"/>
</dbReference>
<keyword evidence="5" id="KW-0206">Cytoskeleton</keyword>
<evidence type="ECO:0000256" key="7">
    <source>
        <dbReference type="SAM" id="Coils"/>
    </source>
</evidence>
<dbReference type="AlphaFoldDB" id="A0ABD3MRL1"/>
<keyword evidence="2" id="KW-0963">Cytoplasm</keyword>
<dbReference type="Proteomes" id="UP001530400">
    <property type="component" value="Unassembled WGS sequence"/>
</dbReference>
<feature type="domain" description="Kinesin motor" evidence="9">
    <location>
        <begin position="339"/>
        <end position="658"/>
    </location>
</feature>
<dbReference type="Gene3D" id="3.40.850.10">
    <property type="entry name" value="Kinesin motor domain"/>
    <property type="match status" value="1"/>
</dbReference>
<sequence length="769" mass="85270">MVKLSAKFRNLRIQFKIKSFSSSNRQEIDWEEEAEMQTSPTQKDELLLGSAVLGSRHSEKRVESRLCSEDNKENNGSVTGQSCKGSPKMVSPKCSEVLHTDNRHKKLGAIDNLSPTSLSSTASARGRKGNDSMKYSSIAHTTFARVPSAKTISDRMIFTPSSASSSEYKSLSPATQQIIKEVDSAYMSSPIPTSYLRSKEGKRTPNSSKQVPEAYAKNKRSSTNPKQLHEKEKEALERKASYQSSSDGRSRSLVTAASGVSALAVKREKQQRQARNQDVQSKVGVNGRQNLDKRTARLRYGDAFQADIAGFRATNSHLNNGSNHIDKVSNEIQDRHCNGICVFVRKRPLFDYEFDRGDYDVVSIDNTTHSDFDECIVHNCHMHPDMKQMLIKITRFPVTAAFDERCSDDSIYKHVAGPLVKNAAEGGISTILMYGQTGCGKSHTISGIEERTVIDLFQILDGSSTVTIQFVELCGSKECKDLLSPSLSAVKIRDNVDGSVELSNATALDVSTPEDLADAIRSAKSRRATEATDKNGVSSRSHAVCQLQIQFQERKGILTLIDCAGSERRHDSMYHDSQRQKESAEINASLWAIKECIRARASQSSRIQYRSSNLTRILRESFERDDAKLSFIGCVAGNASDTDHTTETLKTISAIVGSEIEIKDEKAHPVVKAAVQKKVTAKVPKHWSQEELKSFLSKNNIDNVQLASTHNGAAVMKLSVSQIKAQLKADADDAEKLFNLLRTENDRASKAQRQERMRIAKERKGNMTM</sequence>
<dbReference type="SUPFAM" id="SSF52540">
    <property type="entry name" value="P-loop containing nucleoside triphosphate hydrolases"/>
    <property type="match status" value="1"/>
</dbReference>
<feature type="compositionally biased region" description="Low complexity" evidence="8">
    <location>
        <begin position="113"/>
        <end position="124"/>
    </location>
</feature>
<comment type="subcellular location">
    <subcellularLocation>
        <location evidence="1">Cytoplasm</location>
        <location evidence="1">Cytoskeleton</location>
    </subcellularLocation>
</comment>
<keyword evidence="6" id="KW-0067">ATP-binding</keyword>
<dbReference type="GO" id="GO:0003774">
    <property type="term" value="F:cytoskeletal motor activity"/>
    <property type="evidence" value="ECO:0007669"/>
    <property type="project" value="UniProtKB-UniRule"/>
</dbReference>
<dbReference type="InterPro" id="IPR001752">
    <property type="entry name" value="Kinesin_motor_dom"/>
</dbReference>
<feature type="region of interest" description="Disordered" evidence="8">
    <location>
        <begin position="110"/>
        <end position="133"/>
    </location>
</feature>
<evidence type="ECO:0000313" key="10">
    <source>
        <dbReference type="EMBL" id="KAL3766082.1"/>
    </source>
</evidence>
<reference evidence="10 11" key="1">
    <citation type="submission" date="2024-10" db="EMBL/GenBank/DDBJ databases">
        <title>Updated reference genomes for cyclostephanoid diatoms.</title>
        <authorList>
            <person name="Roberts W.R."/>
            <person name="Alverson A.J."/>
        </authorList>
    </citation>
    <scope>NUCLEOTIDE SEQUENCE [LARGE SCALE GENOMIC DNA]</scope>
    <source>
        <strain evidence="10 11">AJA010-31</strain>
    </source>
</reference>
<evidence type="ECO:0000256" key="2">
    <source>
        <dbReference type="ARBA" id="ARBA00022490"/>
    </source>
</evidence>
<comment type="similarity">
    <text evidence="6">Belongs to the TRAFAC class myosin-kinesin ATPase superfamily. Kinesin family.</text>
</comment>
<name>A0ABD3MRL1_9STRA</name>
<dbReference type="EMBL" id="JALLPJ020001391">
    <property type="protein sequence ID" value="KAL3766082.1"/>
    <property type="molecule type" value="Genomic_DNA"/>
</dbReference>
<evidence type="ECO:0000313" key="11">
    <source>
        <dbReference type="Proteomes" id="UP001530400"/>
    </source>
</evidence>
<dbReference type="SMART" id="SM00129">
    <property type="entry name" value="KISc"/>
    <property type="match status" value="1"/>
</dbReference>
<feature type="region of interest" description="Disordered" evidence="8">
    <location>
        <begin position="52"/>
        <end position="89"/>
    </location>
</feature>
<dbReference type="PANTHER" id="PTHR47971:SF8">
    <property type="entry name" value="KINESIN-LIKE PROTEIN"/>
    <property type="match status" value="1"/>
</dbReference>
<dbReference type="PANTHER" id="PTHR47971">
    <property type="entry name" value="KINESIN-RELATED PROTEIN 6"/>
    <property type="match status" value="1"/>
</dbReference>
<keyword evidence="6" id="KW-0547">Nucleotide-binding</keyword>
<keyword evidence="7" id="KW-0175">Coiled coil</keyword>
<feature type="compositionally biased region" description="Basic and acidic residues" evidence="8">
    <location>
        <begin position="56"/>
        <end position="73"/>
    </location>
</feature>
<keyword evidence="3" id="KW-0493">Microtubule</keyword>
<gene>
    <name evidence="10" type="ORF">ACHAWO_006110</name>
</gene>
<keyword evidence="4 6" id="KW-0505">Motor protein</keyword>
<dbReference type="Pfam" id="PF00225">
    <property type="entry name" value="Kinesin"/>
    <property type="match status" value="1"/>
</dbReference>
<evidence type="ECO:0000256" key="6">
    <source>
        <dbReference type="PROSITE-ProRule" id="PRU00283"/>
    </source>
</evidence>
<dbReference type="PROSITE" id="PS50067">
    <property type="entry name" value="KINESIN_MOTOR_2"/>
    <property type="match status" value="1"/>
</dbReference>
<comment type="caution">
    <text evidence="10">The sequence shown here is derived from an EMBL/GenBank/DDBJ whole genome shotgun (WGS) entry which is preliminary data.</text>
</comment>
<accession>A0ABD3MRL1</accession>
<organism evidence="10 11">
    <name type="scientific">Cyclotella atomus</name>
    <dbReference type="NCBI Taxonomy" id="382360"/>
    <lineage>
        <taxon>Eukaryota</taxon>
        <taxon>Sar</taxon>
        <taxon>Stramenopiles</taxon>
        <taxon>Ochrophyta</taxon>
        <taxon>Bacillariophyta</taxon>
        <taxon>Coscinodiscophyceae</taxon>
        <taxon>Thalassiosirophycidae</taxon>
        <taxon>Stephanodiscales</taxon>
        <taxon>Stephanodiscaceae</taxon>
        <taxon>Cyclotella</taxon>
    </lineage>
</organism>
<proteinExistence type="inferred from homology"/>
<feature type="region of interest" description="Disordered" evidence="8">
    <location>
        <begin position="189"/>
        <end position="290"/>
    </location>
</feature>
<dbReference type="InterPro" id="IPR027417">
    <property type="entry name" value="P-loop_NTPase"/>
</dbReference>
<feature type="compositionally biased region" description="Basic and acidic residues" evidence="8">
    <location>
        <begin position="227"/>
        <end position="240"/>
    </location>
</feature>
<dbReference type="GO" id="GO:0005524">
    <property type="term" value="F:ATP binding"/>
    <property type="evidence" value="ECO:0007669"/>
    <property type="project" value="UniProtKB-UniRule"/>
</dbReference>
<evidence type="ECO:0000256" key="8">
    <source>
        <dbReference type="SAM" id="MobiDB-lite"/>
    </source>
</evidence>
<feature type="binding site" evidence="6">
    <location>
        <begin position="435"/>
        <end position="442"/>
    </location>
    <ligand>
        <name>ATP</name>
        <dbReference type="ChEBI" id="CHEBI:30616"/>
    </ligand>
</feature>
<protein>
    <recommendedName>
        <fullName evidence="9">Kinesin motor domain-containing protein</fullName>
    </recommendedName>
</protein>
<dbReference type="PRINTS" id="PR00380">
    <property type="entry name" value="KINESINHEAVY"/>
</dbReference>
<evidence type="ECO:0000256" key="3">
    <source>
        <dbReference type="ARBA" id="ARBA00022701"/>
    </source>
</evidence>
<evidence type="ECO:0000256" key="1">
    <source>
        <dbReference type="ARBA" id="ARBA00004245"/>
    </source>
</evidence>
<feature type="compositionally biased region" description="Polar residues" evidence="8">
    <location>
        <begin position="74"/>
        <end position="84"/>
    </location>
</feature>
<evidence type="ECO:0000256" key="5">
    <source>
        <dbReference type="ARBA" id="ARBA00023212"/>
    </source>
</evidence>